<proteinExistence type="predicted"/>
<protein>
    <submittedName>
        <fullName evidence="1">Uncharacterized protein</fullName>
    </submittedName>
</protein>
<accession>A0A6C0DAY5</accession>
<dbReference type="AlphaFoldDB" id="A0A6C0DAY5"/>
<name>A0A6C0DAY5_9ZZZZ</name>
<dbReference type="EMBL" id="MN739566">
    <property type="protein sequence ID" value="QHT13334.1"/>
    <property type="molecule type" value="Genomic_DNA"/>
</dbReference>
<reference evidence="1" key="1">
    <citation type="journal article" date="2020" name="Nature">
        <title>Giant virus diversity and host interactions through global metagenomics.</title>
        <authorList>
            <person name="Schulz F."/>
            <person name="Roux S."/>
            <person name="Paez-Espino D."/>
            <person name="Jungbluth S."/>
            <person name="Walsh D.A."/>
            <person name="Denef V.J."/>
            <person name="McMahon K.D."/>
            <person name="Konstantinidis K.T."/>
            <person name="Eloe-Fadrosh E.A."/>
            <person name="Kyrpides N.C."/>
            <person name="Woyke T."/>
        </authorList>
    </citation>
    <scope>NUCLEOTIDE SEQUENCE</scope>
    <source>
        <strain evidence="1">GVMAG-M-3300023174-131</strain>
    </source>
</reference>
<sequence>MSIDKVINSQINLFELLKNNNNLVYLECYNHKKITILSLLCKLEYIIRDGYWLISHLSVYKIRYKDAFYNEIKIGSIIKIRKFIFDIINDVLDASSLFNNYYQLNPNNILLFDTEKKEAYLRSKIIN</sequence>
<organism evidence="1">
    <name type="scientific">viral metagenome</name>
    <dbReference type="NCBI Taxonomy" id="1070528"/>
    <lineage>
        <taxon>unclassified sequences</taxon>
        <taxon>metagenomes</taxon>
        <taxon>organismal metagenomes</taxon>
    </lineage>
</organism>
<evidence type="ECO:0000313" key="1">
    <source>
        <dbReference type="EMBL" id="QHT13334.1"/>
    </source>
</evidence>